<dbReference type="OrthoDB" id="5951059at2759"/>
<dbReference type="GO" id="GO:0005886">
    <property type="term" value="C:plasma membrane"/>
    <property type="evidence" value="ECO:0007669"/>
    <property type="project" value="UniProtKB-SubCell"/>
</dbReference>
<reference evidence="13 14" key="1">
    <citation type="journal article" date="2017" name="Curr. Biol.">
        <title>Genome architecture and evolution of a unichromosomal asexual nematode.</title>
        <authorList>
            <person name="Fradin H."/>
            <person name="Zegar C."/>
            <person name="Gutwein M."/>
            <person name="Lucas J."/>
            <person name="Kovtun M."/>
            <person name="Corcoran D."/>
            <person name="Baugh L.R."/>
            <person name="Kiontke K."/>
            <person name="Gunsalus K."/>
            <person name="Fitch D.H."/>
            <person name="Piano F."/>
        </authorList>
    </citation>
    <scope>NUCLEOTIDE SEQUENCE [LARGE SCALE GENOMIC DNA]</scope>
    <source>
        <strain evidence="13">PF1309</strain>
    </source>
</reference>
<keyword evidence="9 10" id="KW-0807">Transducer</keyword>
<evidence type="ECO:0000256" key="5">
    <source>
        <dbReference type="ARBA" id="ARBA00023040"/>
    </source>
</evidence>
<dbReference type="PROSITE" id="PS00237">
    <property type="entry name" value="G_PROTEIN_RECEP_F1_1"/>
    <property type="match status" value="1"/>
</dbReference>
<keyword evidence="4 11" id="KW-1133">Transmembrane helix</keyword>
<dbReference type="EMBL" id="LIAE01007828">
    <property type="protein sequence ID" value="PAV76698.1"/>
    <property type="molecule type" value="Genomic_DNA"/>
</dbReference>
<feature type="transmembrane region" description="Helical" evidence="11">
    <location>
        <begin position="168"/>
        <end position="190"/>
    </location>
</feature>
<keyword evidence="8 10" id="KW-0675">Receptor</keyword>
<evidence type="ECO:0000256" key="1">
    <source>
        <dbReference type="ARBA" id="ARBA00004651"/>
    </source>
</evidence>
<dbReference type="Gene3D" id="1.20.1070.10">
    <property type="entry name" value="Rhodopsin 7-helix transmembrane proteins"/>
    <property type="match status" value="1"/>
</dbReference>
<keyword evidence="7" id="KW-1015">Disulfide bond</keyword>
<evidence type="ECO:0000256" key="9">
    <source>
        <dbReference type="ARBA" id="ARBA00023224"/>
    </source>
</evidence>
<dbReference type="GO" id="GO:0043410">
    <property type="term" value="P:positive regulation of MAPK cascade"/>
    <property type="evidence" value="ECO:0007669"/>
    <property type="project" value="TreeGrafter"/>
</dbReference>
<dbReference type="STRING" id="2018661.A0A2A2KS19"/>
<evidence type="ECO:0000256" key="8">
    <source>
        <dbReference type="ARBA" id="ARBA00023170"/>
    </source>
</evidence>
<keyword evidence="2" id="KW-1003">Cell membrane</keyword>
<dbReference type="Proteomes" id="UP000218231">
    <property type="component" value="Unassembled WGS sequence"/>
</dbReference>
<dbReference type="InterPro" id="IPR017452">
    <property type="entry name" value="GPCR_Rhodpsn_7TM"/>
</dbReference>
<evidence type="ECO:0000256" key="10">
    <source>
        <dbReference type="RuleBase" id="RU000688"/>
    </source>
</evidence>
<evidence type="ECO:0000256" key="11">
    <source>
        <dbReference type="SAM" id="Phobius"/>
    </source>
</evidence>
<evidence type="ECO:0000256" key="4">
    <source>
        <dbReference type="ARBA" id="ARBA00022989"/>
    </source>
</evidence>
<dbReference type="GO" id="GO:0071880">
    <property type="term" value="P:adenylate cyclase-activating adrenergic receptor signaling pathway"/>
    <property type="evidence" value="ECO:0007669"/>
    <property type="project" value="TreeGrafter"/>
</dbReference>
<evidence type="ECO:0000256" key="3">
    <source>
        <dbReference type="ARBA" id="ARBA00022692"/>
    </source>
</evidence>
<dbReference type="PANTHER" id="PTHR24248:SF199">
    <property type="entry name" value="IP13425P-RELATED"/>
    <property type="match status" value="1"/>
</dbReference>
<protein>
    <recommendedName>
        <fullName evidence="12">G-protein coupled receptors family 1 profile domain-containing protein</fullName>
    </recommendedName>
</protein>
<keyword evidence="5 10" id="KW-0297">G-protein coupled receptor</keyword>
<dbReference type="SUPFAM" id="SSF81321">
    <property type="entry name" value="Family A G protein-coupled receptor-like"/>
    <property type="match status" value="1"/>
</dbReference>
<keyword evidence="6 11" id="KW-0472">Membrane</keyword>
<accession>A0A2A2KS19</accession>
<dbReference type="InterPro" id="IPR000276">
    <property type="entry name" value="GPCR_Rhodpsn"/>
</dbReference>
<dbReference type="GO" id="GO:0004993">
    <property type="term" value="F:G protein-coupled serotonin receptor activity"/>
    <property type="evidence" value="ECO:0007669"/>
    <property type="project" value="UniProtKB-ARBA"/>
</dbReference>
<sequence>MTSRSLLYTVVTATESGYHRQATLISNSHHHHPLETIIVPDENPVVSPHLRVILAVVVLLTIVTTVVGNALVCLAVLLVRKLKQPPNYLIVSLALADLFVGLVVMPLALADLLFDRWPLGGWMCQLWTTSDLTLCTASIVNLCIISVDRYLVICNPLRYGAQRTTQRMLVYIGIVWLIALSVGFSSHLIASLFEPDNHEQSQHSNSCQVSN</sequence>
<gene>
    <name evidence="13" type="ORF">WR25_22217</name>
</gene>
<feature type="transmembrane region" description="Helical" evidence="11">
    <location>
        <begin position="52"/>
        <end position="79"/>
    </location>
</feature>
<comment type="similarity">
    <text evidence="10">Belongs to the G-protein coupled receptor 1 family.</text>
</comment>
<name>A0A2A2KS19_9BILA</name>
<evidence type="ECO:0000256" key="2">
    <source>
        <dbReference type="ARBA" id="ARBA00022475"/>
    </source>
</evidence>
<dbReference type="PROSITE" id="PS50262">
    <property type="entry name" value="G_PROTEIN_RECEP_F1_2"/>
    <property type="match status" value="1"/>
</dbReference>
<evidence type="ECO:0000256" key="7">
    <source>
        <dbReference type="ARBA" id="ARBA00023157"/>
    </source>
</evidence>
<feature type="transmembrane region" description="Helical" evidence="11">
    <location>
        <begin position="126"/>
        <end position="147"/>
    </location>
</feature>
<dbReference type="AlphaFoldDB" id="A0A2A2KS19"/>
<organism evidence="13 14">
    <name type="scientific">Diploscapter pachys</name>
    <dbReference type="NCBI Taxonomy" id="2018661"/>
    <lineage>
        <taxon>Eukaryota</taxon>
        <taxon>Metazoa</taxon>
        <taxon>Ecdysozoa</taxon>
        <taxon>Nematoda</taxon>
        <taxon>Chromadorea</taxon>
        <taxon>Rhabditida</taxon>
        <taxon>Rhabditina</taxon>
        <taxon>Rhabditomorpha</taxon>
        <taxon>Rhabditoidea</taxon>
        <taxon>Rhabditidae</taxon>
        <taxon>Diploscapter</taxon>
    </lineage>
</organism>
<evidence type="ECO:0000256" key="6">
    <source>
        <dbReference type="ARBA" id="ARBA00023136"/>
    </source>
</evidence>
<feature type="transmembrane region" description="Helical" evidence="11">
    <location>
        <begin position="88"/>
        <end position="114"/>
    </location>
</feature>
<keyword evidence="14" id="KW-1185">Reference proteome</keyword>
<dbReference type="PANTHER" id="PTHR24248">
    <property type="entry name" value="ADRENERGIC RECEPTOR-RELATED G-PROTEIN COUPLED RECEPTOR"/>
    <property type="match status" value="1"/>
</dbReference>
<comment type="subcellular location">
    <subcellularLocation>
        <location evidence="1">Cell membrane</location>
        <topology evidence="1">Multi-pass membrane protein</topology>
    </subcellularLocation>
</comment>
<evidence type="ECO:0000313" key="14">
    <source>
        <dbReference type="Proteomes" id="UP000218231"/>
    </source>
</evidence>
<evidence type="ECO:0000259" key="12">
    <source>
        <dbReference type="PROSITE" id="PS50262"/>
    </source>
</evidence>
<dbReference type="PRINTS" id="PR00237">
    <property type="entry name" value="GPCRRHODOPSN"/>
</dbReference>
<dbReference type="Pfam" id="PF00001">
    <property type="entry name" value="7tm_1"/>
    <property type="match status" value="1"/>
</dbReference>
<comment type="caution">
    <text evidence="13">The sequence shown here is derived from an EMBL/GenBank/DDBJ whole genome shotgun (WGS) entry which is preliminary data.</text>
</comment>
<evidence type="ECO:0000313" key="13">
    <source>
        <dbReference type="EMBL" id="PAV76698.1"/>
    </source>
</evidence>
<keyword evidence="3 10" id="KW-0812">Transmembrane</keyword>
<feature type="domain" description="G-protein coupled receptors family 1 profile" evidence="12">
    <location>
        <begin position="68"/>
        <end position="211"/>
    </location>
</feature>
<proteinExistence type="inferred from homology"/>